<dbReference type="Gene3D" id="2.30.30.30">
    <property type="match status" value="1"/>
</dbReference>
<evidence type="ECO:0000256" key="3">
    <source>
        <dbReference type="ARBA" id="ARBA00023274"/>
    </source>
</evidence>
<evidence type="ECO:0000313" key="8">
    <source>
        <dbReference type="EMBL" id="ANI25879.1"/>
    </source>
</evidence>
<dbReference type="PANTHER" id="PTHR13691:SF5">
    <property type="entry name" value="LARGE RIBOSOMAL SUBUNIT PROTEIN UL2M"/>
    <property type="match status" value="1"/>
</dbReference>
<keyword evidence="8" id="KW-0150">Chloroplast</keyword>
<dbReference type="InterPro" id="IPR012340">
    <property type="entry name" value="NA-bd_OB-fold"/>
</dbReference>
<dbReference type="Pfam" id="PF00181">
    <property type="entry name" value="Ribosomal_L2_N"/>
    <property type="match status" value="1"/>
</dbReference>
<dbReference type="InterPro" id="IPR014722">
    <property type="entry name" value="Rib_uL2_dom2"/>
</dbReference>
<dbReference type="Gene3D" id="2.40.50.140">
    <property type="entry name" value="Nucleic acid-binding proteins"/>
    <property type="match status" value="1"/>
</dbReference>
<name>A0A191T659_9VIRI</name>
<organism evidence="8">
    <name type="scientific">Cylindrocystis brebissonii</name>
    <dbReference type="NCBI Taxonomy" id="102167"/>
    <lineage>
        <taxon>Eukaryota</taxon>
        <taxon>Viridiplantae</taxon>
        <taxon>Streptophyta</taxon>
        <taxon>Zygnematophyceae</taxon>
        <taxon>Zygnematophycidae</taxon>
        <taxon>Zygnematales</taxon>
        <taxon>Mesotaeniaceae</taxon>
        <taxon>Cylindrocystis</taxon>
    </lineage>
</organism>
<dbReference type="SUPFAM" id="SSF50249">
    <property type="entry name" value="Nucleic acid-binding proteins"/>
    <property type="match status" value="1"/>
</dbReference>
<dbReference type="PANTHER" id="PTHR13691">
    <property type="entry name" value="RIBOSOMAL PROTEIN L2"/>
    <property type="match status" value="1"/>
</dbReference>
<dbReference type="FunFam" id="4.10.950.10:FF:000001">
    <property type="entry name" value="50S ribosomal protein L2"/>
    <property type="match status" value="1"/>
</dbReference>
<comment type="subcellular location">
    <subcellularLocation>
        <location evidence="4">Plastid</location>
        <location evidence="4">Chloroplast</location>
    </subcellularLocation>
</comment>
<evidence type="ECO:0000259" key="7">
    <source>
        <dbReference type="SMART" id="SM01383"/>
    </source>
</evidence>
<evidence type="ECO:0000256" key="4">
    <source>
        <dbReference type="HAMAP-Rule" id="MF_01320"/>
    </source>
</evidence>
<dbReference type="RefSeq" id="YP_009258769.1">
    <property type="nucleotide sequence ID" value="NC_030359.1"/>
</dbReference>
<proteinExistence type="inferred from homology"/>
<protein>
    <recommendedName>
        <fullName evidence="4">Large ribosomal subunit protein uL2c</fullName>
    </recommendedName>
</protein>
<geneLocation type="chloroplast" evidence="8"/>
<dbReference type="Gene3D" id="4.10.950.10">
    <property type="entry name" value="Ribosomal protein L2, domain 3"/>
    <property type="match status" value="1"/>
</dbReference>
<gene>
    <name evidence="4 8" type="primary">rpl2</name>
</gene>
<keyword evidence="3 4" id="KW-0687">Ribonucleoprotein</keyword>
<dbReference type="InterPro" id="IPR022671">
    <property type="entry name" value="Ribosomal_uL2_CS"/>
</dbReference>
<evidence type="ECO:0000256" key="5">
    <source>
        <dbReference type="SAM" id="MobiDB-lite"/>
    </source>
</evidence>
<feature type="domain" description="Large ribosomal subunit protein uL2 C-terminal" evidence="6">
    <location>
        <begin position="124"/>
        <end position="253"/>
    </location>
</feature>
<dbReference type="PROSITE" id="PS00467">
    <property type="entry name" value="RIBOSOMAL_L2"/>
    <property type="match status" value="1"/>
</dbReference>
<comment type="similarity">
    <text evidence="1 4">Belongs to the universal ribosomal protein uL2 family.</text>
</comment>
<feature type="domain" description="Large ribosomal subunit protein uL2 RNA-binding" evidence="7">
    <location>
        <begin position="42"/>
        <end position="118"/>
    </location>
</feature>
<comment type="subunit">
    <text evidence="4">Part of the 50S ribosomal subunit.</text>
</comment>
<keyword evidence="8" id="KW-0934">Plastid</keyword>
<dbReference type="SMART" id="SM01383">
    <property type="entry name" value="Ribosomal_L2"/>
    <property type="match status" value="1"/>
</dbReference>
<dbReference type="AlphaFoldDB" id="A0A191T659"/>
<evidence type="ECO:0000256" key="2">
    <source>
        <dbReference type="ARBA" id="ARBA00022980"/>
    </source>
</evidence>
<dbReference type="SMART" id="SM01382">
    <property type="entry name" value="Ribosomal_L2_C"/>
    <property type="match status" value="1"/>
</dbReference>
<feature type="region of interest" description="Disordered" evidence="5">
    <location>
        <begin position="228"/>
        <end position="263"/>
    </location>
</feature>
<dbReference type="InterPro" id="IPR014726">
    <property type="entry name" value="Ribosomal_uL2_dom3"/>
</dbReference>
<sequence length="277" mass="30779">MSIRFLKSYTPGTRNRSVSRFEEIDKIRPTRLLTSGQQRQKGRNNRGIITCRHRGGGHKRLYRYIDFKRDKQGILGRIVNIEYDPNRNARICLTCYEDGETKYTLQPRGIKIGDQIISSADAPISLGNALPLTNMPLGTTIHNIELQPGKGGQIARAAGAVAKIIAKENGLATLRLPSGEIRLVPQQCFATIGQVGNVDSNNRSIGKAGAKRWLGKRPKVRGIVMNAVDHPHGGGEGRAPIGRKRPLTPWGRPTLGRKSRSHKKYSEVLIIRRRKNS</sequence>
<dbReference type="GO" id="GO:0016740">
    <property type="term" value="F:transferase activity"/>
    <property type="evidence" value="ECO:0007669"/>
    <property type="project" value="InterPro"/>
</dbReference>
<dbReference type="InterPro" id="IPR008991">
    <property type="entry name" value="Translation_prot_SH3-like_sf"/>
</dbReference>
<dbReference type="FunFam" id="2.30.30.30:FF:000001">
    <property type="entry name" value="50S ribosomal protein L2"/>
    <property type="match status" value="1"/>
</dbReference>
<dbReference type="HAMAP" id="MF_01320_B">
    <property type="entry name" value="Ribosomal_uL2_B"/>
    <property type="match status" value="1"/>
</dbReference>
<dbReference type="InterPro" id="IPR005880">
    <property type="entry name" value="Ribosomal_uL2_bac/org-type"/>
</dbReference>
<dbReference type="InterPro" id="IPR022669">
    <property type="entry name" value="Ribosomal_uL2_C"/>
</dbReference>
<dbReference type="GO" id="GO:0032543">
    <property type="term" value="P:mitochondrial translation"/>
    <property type="evidence" value="ECO:0007669"/>
    <property type="project" value="TreeGrafter"/>
</dbReference>
<dbReference type="InterPro" id="IPR022666">
    <property type="entry name" value="Ribosomal_uL2_RNA-bd_dom"/>
</dbReference>
<dbReference type="EMBL" id="KU646495">
    <property type="protein sequence ID" value="ANI25879.1"/>
    <property type="molecule type" value="Genomic_DNA"/>
</dbReference>
<dbReference type="SUPFAM" id="SSF50104">
    <property type="entry name" value="Translation proteins SH3-like domain"/>
    <property type="match status" value="1"/>
</dbReference>
<dbReference type="GeneID" id="27985244"/>
<dbReference type="GO" id="GO:0005762">
    <property type="term" value="C:mitochondrial large ribosomal subunit"/>
    <property type="evidence" value="ECO:0007669"/>
    <property type="project" value="TreeGrafter"/>
</dbReference>
<dbReference type="Pfam" id="PF03947">
    <property type="entry name" value="Ribosomal_L2_C"/>
    <property type="match status" value="1"/>
</dbReference>
<dbReference type="GO" id="GO:0009507">
    <property type="term" value="C:chloroplast"/>
    <property type="evidence" value="ECO:0007669"/>
    <property type="project" value="UniProtKB-SubCell"/>
</dbReference>
<dbReference type="InterPro" id="IPR002171">
    <property type="entry name" value="Ribosomal_uL2"/>
</dbReference>
<evidence type="ECO:0000256" key="1">
    <source>
        <dbReference type="ARBA" id="ARBA00005636"/>
    </source>
</evidence>
<accession>A0A191T659</accession>
<dbReference type="NCBIfam" id="TIGR01171">
    <property type="entry name" value="rplB_bact"/>
    <property type="match status" value="1"/>
</dbReference>
<reference evidence="8" key="1">
    <citation type="journal article" date="2016" name="Front. Plant Sci.">
        <title>Comparative Chloroplast Genome Analyses of Streptophyte Green Algae Uncover Major Structural Alterations in the Klebsormidiophyceae, Coleochaetophyceae and Zygnematophyceae.</title>
        <authorList>
            <person name="Lemieux C."/>
            <person name="Otis C."/>
            <person name="Turmel M."/>
        </authorList>
    </citation>
    <scope>NUCLEOTIDE SEQUENCE</scope>
</reference>
<dbReference type="PIRSF" id="PIRSF002158">
    <property type="entry name" value="Ribosomal_L2"/>
    <property type="match status" value="1"/>
</dbReference>
<dbReference type="GO" id="GO:0003735">
    <property type="term" value="F:structural constituent of ribosome"/>
    <property type="evidence" value="ECO:0007669"/>
    <property type="project" value="InterPro"/>
</dbReference>
<dbReference type="GO" id="GO:0019843">
    <property type="term" value="F:rRNA binding"/>
    <property type="evidence" value="ECO:0007669"/>
    <property type="project" value="UniProtKB-UniRule"/>
</dbReference>
<evidence type="ECO:0000259" key="6">
    <source>
        <dbReference type="SMART" id="SM01382"/>
    </source>
</evidence>
<keyword evidence="2 4" id="KW-0689">Ribosomal protein</keyword>